<dbReference type="SMART" id="SM00249">
    <property type="entry name" value="PHD"/>
    <property type="match status" value="1"/>
</dbReference>
<evidence type="ECO:0000259" key="7">
    <source>
        <dbReference type="PROSITE" id="PS50016"/>
    </source>
</evidence>
<evidence type="ECO:0000256" key="2">
    <source>
        <dbReference type="ARBA" id="ARBA00022771"/>
    </source>
</evidence>
<dbReference type="SMART" id="SM00151">
    <property type="entry name" value="SWIB"/>
    <property type="match status" value="1"/>
</dbReference>
<feature type="region of interest" description="Disordered" evidence="6">
    <location>
        <begin position="323"/>
        <end position="345"/>
    </location>
</feature>
<dbReference type="SUPFAM" id="SSF90229">
    <property type="entry name" value="CCCH zinc finger"/>
    <property type="match status" value="1"/>
</dbReference>
<dbReference type="CDD" id="cd00072">
    <property type="entry name" value="GYF"/>
    <property type="match status" value="1"/>
</dbReference>
<sequence length="1562" mass="172685">MENIETLLAAVAQFDNDETVNTSVRTGRSEDCGSSPAIRETDDSQLGGVMMGVSGDSVIEKQSAVVNPPPVAMSTGQVIGSVEKKKRGRPPRGQVAVKPPPMKRKKVEDEEEDVCFICFDGGSLVLCDRKGCPKAYHPVCIKRDEAFFRSKAKWNCGWHICSVCQKASHYLCYTCTYSLCKGCTKDADYVCVRGNKGFCTTCMRTIMLIENKDQANNESVQVDFDDKTSWEYLFKMYWTYLKEKLSLTMSEVTQAKNPRKVVGILPCKLQSTHGHHNAQNGKVSNSYWSSEHLELNKSKEQLSVLNKHPLSTKMLSIERDIENPSSAKGTDETSHNNDIVEPTIDKGSDNLIIDKDMDEPCIGKDTDKPSTEKDLDKSNIEKDVCLPITDKDSEWASKDLLEFVAHMRNGDTAVLSQFDVQSLLLDYIRRNNLRDPRRKSQIICDLRLKNLFGKPRVGHIEMLKLLEFHFLIKDDTQKNAFIPAGFVGQVANDVEVGGNSYDLLTTSKSRKRKACKKGEEKQAQTNFDEYAAVDIHNINLIYLRRNLMENLIQDKDMFHDKVIGSIVRIRISSNDQKQDIYRLVHVVGTSKVAEPYKIGDRTTDIMLEVLNLDKKEAIAIDAISNQEFSEDECRRLRQSIRCGLAKRFTVGEIQRKALALLAVRLNDLLEAEIVRLNHLRDRASEKGHKKEYPFFISLHFRACGVVCSPSSIKAIEYVEKLQLLKSPEERQRRLREVPEIHADPKMDPNYESEEDAEGGNNSKQDGYVRPNVSGFTRNGKQPLKKGKEEGSIQTQNRMNERADASGSYWSQKHGSPVNISVSANGGRSDQAIRTSGSETSTATVSLENSPYANNIETEKLWHYRDPSSKIQGPFSMLQLRKWSTTGLFPPDMRIWTNNEQYDSLLLIEALSGQFHGLSEMMYNFSAQSQELGAAPDDRLLKCDTGSGGSEETNKTVRDSNQTEAALHCSSLNVLSNKNTEFERADGSGSSWPQCWDLLNDNNSSTDKVQASSVVPSSSFGQTYIAHVDRGPESDGFNYGPQRGDTNSSGPTIVQMSGEHDCENQSNNQSQLGQSSKENVRSSPINLNSSIMDSSSDFADVAKLPSSSKQDGYIDISDLPSPTPRTSSKDWEVQTAERPQPMSSDFPMQNTDILEVPPPTPKSNNEDQRDQVDVTKKSVLTSSPAPNTGPSWGSASSLVLTGAQLPEIANEWCGYSPTPAKPFVEEWDSGLVPASSLKPPEVTHEHYTTGTSDSNQLIHPPPSLPVPTLPDWQLSINEPIEFDALGEDSVSDLLAEVDAMESQGVFPFPASAMKFGKELMEDFKDDCFSSIEDFSPTPDPGKSDALSSTEEIQLNCQFPMGCKPFGASNSDALDPFRRSSVHSSASSEGETSFPVYPGEAGSEFHPPAPNNTSQDMVGKTMALGTGSEAMDSGRVMVQGNINLVTVQGNVNLVLGGPSQGITDLGWGTNPGTAWGNPNTNCTAPIGSLPWDGQRKYGGERFAGPRDWGYQGGEPGFGRGRPSWGRQPYVGGGYSRPLPKGQRICKFYESGRCKKGAFCDYLHP</sequence>
<evidence type="ECO:0000256" key="6">
    <source>
        <dbReference type="SAM" id="MobiDB-lite"/>
    </source>
</evidence>
<dbReference type="InterPro" id="IPR019787">
    <property type="entry name" value="Znf_PHD-finger"/>
</dbReference>
<dbReference type="InterPro" id="IPR019786">
    <property type="entry name" value="Zinc_finger_PHD-type_CS"/>
</dbReference>
<dbReference type="SUPFAM" id="SSF47592">
    <property type="entry name" value="SWIB/MDM2 domain"/>
    <property type="match status" value="1"/>
</dbReference>
<dbReference type="InterPro" id="IPR011011">
    <property type="entry name" value="Znf_FYVE_PHD"/>
</dbReference>
<dbReference type="InterPro" id="IPR001965">
    <property type="entry name" value="Znf_PHD"/>
</dbReference>
<dbReference type="InterPro" id="IPR036855">
    <property type="entry name" value="Znf_CCCH_sf"/>
</dbReference>
<dbReference type="SMART" id="SM00444">
    <property type="entry name" value="GYF"/>
    <property type="match status" value="1"/>
</dbReference>
<dbReference type="InterPro" id="IPR003121">
    <property type="entry name" value="SWIB_MDM2_domain"/>
</dbReference>
<evidence type="ECO:0000256" key="4">
    <source>
        <dbReference type="ARBA" id="ARBA00023125"/>
    </source>
</evidence>
<feature type="domain" description="PHD-type" evidence="7">
    <location>
        <begin position="112"/>
        <end position="178"/>
    </location>
</feature>
<gene>
    <name evidence="12" type="ORF">Adt_05816</name>
</gene>
<evidence type="ECO:0000259" key="10">
    <source>
        <dbReference type="PROSITE" id="PS51360"/>
    </source>
</evidence>
<feature type="region of interest" description="Disordered" evidence="6">
    <location>
        <begin position="84"/>
        <end position="103"/>
    </location>
</feature>
<feature type="compositionally biased region" description="Polar residues" evidence="6">
    <location>
        <begin position="1140"/>
        <end position="1151"/>
    </location>
</feature>
<dbReference type="Pfam" id="PF25980">
    <property type="entry name" value="NERD_plant"/>
    <property type="match status" value="1"/>
</dbReference>
<dbReference type="GO" id="GO:0008270">
    <property type="term" value="F:zinc ion binding"/>
    <property type="evidence" value="ECO:0007669"/>
    <property type="project" value="UniProtKB-KW"/>
</dbReference>
<feature type="region of interest" description="Disordered" evidence="6">
    <location>
        <begin position="1027"/>
        <end position="1170"/>
    </location>
</feature>
<dbReference type="Pfam" id="PF02213">
    <property type="entry name" value="GYF"/>
    <property type="match status" value="1"/>
</dbReference>
<protein>
    <submittedName>
        <fullName evidence="12">Zinc finger CCCH domain-containing protein 44-like</fullName>
    </submittedName>
</protein>
<dbReference type="InterPro" id="IPR019835">
    <property type="entry name" value="SWIB_domain"/>
</dbReference>
<dbReference type="SUPFAM" id="SSF55277">
    <property type="entry name" value="GYF domain"/>
    <property type="match status" value="1"/>
</dbReference>
<dbReference type="FunFam" id="3.30.40.10:FF:000303">
    <property type="entry name" value="Zinc finger CCCH domain-containing protein 19"/>
    <property type="match status" value="1"/>
</dbReference>
<dbReference type="Pfam" id="PF02201">
    <property type="entry name" value="SWIB"/>
    <property type="match status" value="1"/>
</dbReference>
<dbReference type="PANTHER" id="PTHR46695:SF4">
    <property type="entry name" value="ZINC FINGER CCCH DOMAIN-CONTAINING PROTEIN 44"/>
    <property type="match status" value="1"/>
</dbReference>
<dbReference type="Proteomes" id="UP001604336">
    <property type="component" value="Unassembled WGS sequence"/>
</dbReference>
<dbReference type="PROSITE" id="PS50829">
    <property type="entry name" value="GYF"/>
    <property type="match status" value="1"/>
</dbReference>
<comment type="caution">
    <text evidence="12">The sequence shown here is derived from an EMBL/GenBank/DDBJ whole genome shotgun (WGS) entry which is preliminary data.</text>
</comment>
<dbReference type="InterPro" id="IPR003169">
    <property type="entry name" value="GYF"/>
</dbReference>
<feature type="compositionally biased region" description="Basic and acidic residues" evidence="6">
    <location>
        <begin position="734"/>
        <end position="748"/>
    </location>
</feature>
<dbReference type="InterPro" id="IPR013083">
    <property type="entry name" value="Znf_RING/FYVE/PHD"/>
</dbReference>
<keyword evidence="4" id="KW-0238">DNA-binding</keyword>
<keyword evidence="3 5" id="KW-0862">Zinc</keyword>
<feature type="domain" description="Plus3" evidence="10">
    <location>
        <begin position="532"/>
        <end position="665"/>
    </location>
</feature>
<dbReference type="CDD" id="cd10567">
    <property type="entry name" value="SWIB-MDM2_like"/>
    <property type="match status" value="1"/>
</dbReference>
<evidence type="ECO:0000256" key="3">
    <source>
        <dbReference type="ARBA" id="ARBA00022833"/>
    </source>
</evidence>
<dbReference type="GO" id="GO:0003677">
    <property type="term" value="F:DNA binding"/>
    <property type="evidence" value="ECO:0007669"/>
    <property type="project" value="UniProtKB-KW"/>
</dbReference>
<dbReference type="Gene3D" id="3.90.70.200">
    <property type="entry name" value="Plus-3 domain"/>
    <property type="match status" value="1"/>
</dbReference>
<feature type="region of interest" description="Disordered" evidence="6">
    <location>
        <begin position="1376"/>
        <end position="1414"/>
    </location>
</feature>
<dbReference type="Gene3D" id="3.30.40.10">
    <property type="entry name" value="Zinc/RING finger domain, C3HC4 (zinc finger)"/>
    <property type="match status" value="1"/>
</dbReference>
<dbReference type="PROSITE" id="PS51925">
    <property type="entry name" value="SWIB_MDM2"/>
    <property type="match status" value="1"/>
</dbReference>
<dbReference type="PROSITE" id="PS50016">
    <property type="entry name" value="ZF_PHD_2"/>
    <property type="match status" value="1"/>
</dbReference>
<organism evidence="12 13">
    <name type="scientific">Abeliophyllum distichum</name>
    <dbReference type="NCBI Taxonomy" id="126358"/>
    <lineage>
        <taxon>Eukaryota</taxon>
        <taxon>Viridiplantae</taxon>
        <taxon>Streptophyta</taxon>
        <taxon>Embryophyta</taxon>
        <taxon>Tracheophyta</taxon>
        <taxon>Spermatophyta</taxon>
        <taxon>Magnoliopsida</taxon>
        <taxon>eudicotyledons</taxon>
        <taxon>Gunneridae</taxon>
        <taxon>Pentapetalae</taxon>
        <taxon>asterids</taxon>
        <taxon>lamiids</taxon>
        <taxon>Lamiales</taxon>
        <taxon>Oleaceae</taxon>
        <taxon>Forsythieae</taxon>
        <taxon>Abeliophyllum</taxon>
    </lineage>
</organism>
<dbReference type="SMART" id="SM00719">
    <property type="entry name" value="Plus3"/>
    <property type="match status" value="1"/>
</dbReference>
<dbReference type="PROSITE" id="PS50103">
    <property type="entry name" value="ZF_C3H1"/>
    <property type="match status" value="1"/>
</dbReference>
<dbReference type="SUPFAM" id="SSF159042">
    <property type="entry name" value="Plus3-like"/>
    <property type="match status" value="1"/>
</dbReference>
<feature type="compositionally biased region" description="Polar residues" evidence="6">
    <location>
        <begin position="1080"/>
        <end position="1096"/>
    </location>
</feature>
<dbReference type="SUPFAM" id="SSF57903">
    <property type="entry name" value="FYVE/PHD zinc finger"/>
    <property type="match status" value="1"/>
</dbReference>
<dbReference type="PROSITE" id="PS01359">
    <property type="entry name" value="ZF_PHD_1"/>
    <property type="match status" value="1"/>
</dbReference>
<feature type="domain" description="C3H1-type" evidence="8">
    <location>
        <begin position="1537"/>
        <end position="1562"/>
    </location>
</feature>
<feature type="domain" description="DM2" evidence="11">
    <location>
        <begin position="389"/>
        <end position="472"/>
    </location>
</feature>
<evidence type="ECO:0000313" key="13">
    <source>
        <dbReference type="Proteomes" id="UP001604336"/>
    </source>
</evidence>
<keyword evidence="13" id="KW-1185">Reference proteome</keyword>
<feature type="compositionally biased region" description="Polar residues" evidence="6">
    <location>
        <begin position="1043"/>
        <end position="1054"/>
    </location>
</feature>
<dbReference type="Gene3D" id="1.10.245.10">
    <property type="entry name" value="SWIB/MDM2 domain"/>
    <property type="match status" value="1"/>
</dbReference>
<feature type="region of interest" description="Disordered" evidence="6">
    <location>
        <begin position="734"/>
        <end position="843"/>
    </location>
</feature>
<evidence type="ECO:0000259" key="9">
    <source>
        <dbReference type="PROSITE" id="PS50829"/>
    </source>
</evidence>
<dbReference type="InterPro" id="IPR000571">
    <property type="entry name" value="Znf_CCCH"/>
</dbReference>
<feature type="region of interest" description="Disordered" evidence="6">
    <location>
        <begin position="21"/>
        <end position="42"/>
    </location>
</feature>
<dbReference type="PANTHER" id="PTHR46695">
    <property type="entry name" value="ZINC FINGER CCCH DOMAIN-CONTAINING PROTEIN 44-RELATED"/>
    <property type="match status" value="1"/>
</dbReference>
<feature type="compositionally biased region" description="Polar residues" evidence="6">
    <location>
        <begin position="807"/>
        <end position="843"/>
    </location>
</feature>
<evidence type="ECO:0000259" key="8">
    <source>
        <dbReference type="PROSITE" id="PS50103"/>
    </source>
</evidence>
<name>A0ABD1V553_9LAMI</name>
<keyword evidence="2 5" id="KW-0863">Zinc-finger</keyword>
<feature type="compositionally biased region" description="Low complexity" evidence="6">
    <location>
        <begin position="1063"/>
        <end position="1075"/>
    </location>
</feature>
<feature type="compositionally biased region" description="Gly residues" evidence="6">
    <location>
        <begin position="1508"/>
        <end position="1517"/>
    </location>
</feature>
<dbReference type="InterPro" id="IPR036885">
    <property type="entry name" value="SWIB_MDM2_dom_sf"/>
</dbReference>
<evidence type="ECO:0000313" key="12">
    <source>
        <dbReference type="EMBL" id="KAL2532465.1"/>
    </source>
</evidence>
<dbReference type="InterPro" id="IPR004343">
    <property type="entry name" value="Plus-3_dom"/>
</dbReference>
<feature type="zinc finger region" description="C3H1-type" evidence="5">
    <location>
        <begin position="1537"/>
        <end position="1562"/>
    </location>
</feature>
<evidence type="ECO:0000259" key="11">
    <source>
        <dbReference type="PROSITE" id="PS51925"/>
    </source>
</evidence>
<feature type="domain" description="GYF" evidence="9">
    <location>
        <begin position="858"/>
        <end position="911"/>
    </location>
</feature>
<accession>A0ABD1V553</accession>
<reference evidence="13" key="1">
    <citation type="submission" date="2024-07" db="EMBL/GenBank/DDBJ databases">
        <title>Two chromosome-level genome assemblies of Korean endemic species Abeliophyllum distichum and Forsythia ovata (Oleaceae).</title>
        <authorList>
            <person name="Jang H."/>
        </authorList>
    </citation>
    <scope>NUCLEOTIDE SEQUENCE [LARGE SCALE GENOMIC DNA]</scope>
</reference>
<dbReference type="PROSITE" id="PS51360">
    <property type="entry name" value="PLUS3"/>
    <property type="match status" value="1"/>
</dbReference>
<evidence type="ECO:0000256" key="5">
    <source>
        <dbReference type="PROSITE-ProRule" id="PRU00723"/>
    </source>
</evidence>
<feature type="compositionally biased region" description="Low complexity" evidence="6">
    <location>
        <begin position="1380"/>
        <end position="1391"/>
    </location>
</feature>
<dbReference type="Pfam" id="PF03126">
    <property type="entry name" value="Plus-3"/>
    <property type="match status" value="1"/>
</dbReference>
<proteinExistence type="predicted"/>
<dbReference type="InterPro" id="IPR058668">
    <property type="entry name" value="NERD_dom"/>
</dbReference>
<keyword evidence="1 5" id="KW-0479">Metal-binding</keyword>
<dbReference type="EMBL" id="JBFOLK010000002">
    <property type="protein sequence ID" value="KAL2532465.1"/>
    <property type="molecule type" value="Genomic_DNA"/>
</dbReference>
<dbReference type="InterPro" id="IPR035445">
    <property type="entry name" value="GYF-like_dom_sf"/>
</dbReference>
<evidence type="ECO:0000256" key="1">
    <source>
        <dbReference type="ARBA" id="ARBA00022723"/>
    </source>
</evidence>
<dbReference type="InterPro" id="IPR036128">
    <property type="entry name" value="Plus3-like_sf"/>
</dbReference>
<feature type="region of interest" description="Disordered" evidence="6">
    <location>
        <begin position="1502"/>
        <end position="1522"/>
    </location>
</feature>
<dbReference type="Gene3D" id="3.30.1490.40">
    <property type="match status" value="1"/>
</dbReference>
<dbReference type="CDD" id="cd15568">
    <property type="entry name" value="PHD5_NSD"/>
    <property type="match status" value="1"/>
</dbReference>